<feature type="region of interest" description="Disordered" evidence="1">
    <location>
        <begin position="1"/>
        <end position="35"/>
    </location>
</feature>
<gene>
    <name evidence="2" type="ORF">E2C01_004523</name>
</gene>
<reference evidence="2 3" key="1">
    <citation type="submission" date="2019-05" db="EMBL/GenBank/DDBJ databases">
        <title>Another draft genome of Portunus trituberculatus and its Hox gene families provides insights of decapod evolution.</title>
        <authorList>
            <person name="Jeong J.-H."/>
            <person name="Song I."/>
            <person name="Kim S."/>
            <person name="Choi T."/>
            <person name="Kim D."/>
            <person name="Ryu S."/>
            <person name="Kim W."/>
        </authorList>
    </citation>
    <scope>NUCLEOTIDE SEQUENCE [LARGE SCALE GENOMIC DNA]</scope>
    <source>
        <tissue evidence="2">Muscle</tissue>
    </source>
</reference>
<protein>
    <submittedName>
        <fullName evidence="2">Uncharacterized protein</fullName>
    </submittedName>
</protein>
<proteinExistence type="predicted"/>
<dbReference type="EMBL" id="VSRR010000184">
    <property type="protein sequence ID" value="MPC11848.1"/>
    <property type="molecule type" value="Genomic_DNA"/>
</dbReference>
<name>A0A5B7CS01_PORTR</name>
<dbReference type="Proteomes" id="UP000324222">
    <property type="component" value="Unassembled WGS sequence"/>
</dbReference>
<evidence type="ECO:0000313" key="3">
    <source>
        <dbReference type="Proteomes" id="UP000324222"/>
    </source>
</evidence>
<dbReference type="AlphaFoldDB" id="A0A5B7CS01"/>
<evidence type="ECO:0000256" key="1">
    <source>
        <dbReference type="SAM" id="MobiDB-lite"/>
    </source>
</evidence>
<organism evidence="2 3">
    <name type="scientific">Portunus trituberculatus</name>
    <name type="common">Swimming crab</name>
    <name type="synonym">Neptunus trituberculatus</name>
    <dbReference type="NCBI Taxonomy" id="210409"/>
    <lineage>
        <taxon>Eukaryota</taxon>
        <taxon>Metazoa</taxon>
        <taxon>Ecdysozoa</taxon>
        <taxon>Arthropoda</taxon>
        <taxon>Crustacea</taxon>
        <taxon>Multicrustacea</taxon>
        <taxon>Malacostraca</taxon>
        <taxon>Eumalacostraca</taxon>
        <taxon>Eucarida</taxon>
        <taxon>Decapoda</taxon>
        <taxon>Pleocyemata</taxon>
        <taxon>Brachyura</taxon>
        <taxon>Eubrachyura</taxon>
        <taxon>Portunoidea</taxon>
        <taxon>Portunidae</taxon>
        <taxon>Portuninae</taxon>
        <taxon>Portunus</taxon>
    </lineage>
</organism>
<evidence type="ECO:0000313" key="2">
    <source>
        <dbReference type="EMBL" id="MPC11848.1"/>
    </source>
</evidence>
<accession>A0A5B7CS01</accession>
<keyword evidence="3" id="KW-1185">Reference proteome</keyword>
<comment type="caution">
    <text evidence="2">The sequence shown here is derived from an EMBL/GenBank/DDBJ whole genome shotgun (WGS) entry which is preliminary data.</text>
</comment>
<sequence>MPDRRGRGKPVSNICSGRGGGPGRERRDPKSTPQHHFLASNFSRWPEQAAGRGFQSSCLPRSALDIARP</sequence>